<dbReference type="AlphaFoldDB" id="A0A2N4TX12"/>
<evidence type="ECO:0000313" key="3">
    <source>
        <dbReference type="Proteomes" id="UP000234456"/>
    </source>
</evidence>
<accession>A0A2N4TX12</accession>
<dbReference type="EMBL" id="PKQE01000001">
    <property type="protein sequence ID" value="PLC44234.1"/>
    <property type="molecule type" value="Genomic_DNA"/>
</dbReference>
<keyword evidence="1" id="KW-0472">Membrane</keyword>
<evidence type="ECO:0000256" key="1">
    <source>
        <dbReference type="SAM" id="Phobius"/>
    </source>
</evidence>
<proteinExistence type="predicted"/>
<organism evidence="2 3">
    <name type="scientific">Ralstonia pickettii</name>
    <name type="common">Burkholderia pickettii</name>
    <dbReference type="NCBI Taxonomy" id="329"/>
    <lineage>
        <taxon>Bacteria</taxon>
        <taxon>Pseudomonadati</taxon>
        <taxon>Pseudomonadota</taxon>
        <taxon>Betaproteobacteria</taxon>
        <taxon>Burkholderiales</taxon>
        <taxon>Burkholderiaceae</taxon>
        <taxon>Ralstonia</taxon>
    </lineage>
</organism>
<name>A0A2N4TX12_RALPI</name>
<protein>
    <recommendedName>
        <fullName evidence="4">Pilus assembly protein PilX</fullName>
    </recommendedName>
</protein>
<dbReference type="Proteomes" id="UP000234456">
    <property type="component" value="Unassembled WGS sequence"/>
</dbReference>
<keyword evidence="1" id="KW-0812">Transmembrane</keyword>
<sequence>MSTTPQLRLNRPLRATVPRRQSGVVLLIALIAVAILAIGTVALFRASDAALFNAGNLAFKRDMTNRAELGIVAAKAALTSGALNQEATRQNDQLASGYYATMQPTDKHGLPNSLVALDTAVKNTKINGGDGITIYYMIDRLCNAVGSTDPSNACVVSSIGSAKGGTVLPYRGQAQPPSVPVYRISVRVDGPRNSQTFLQTTVSL</sequence>
<feature type="transmembrane region" description="Helical" evidence="1">
    <location>
        <begin position="21"/>
        <end position="44"/>
    </location>
</feature>
<gene>
    <name evidence="2" type="ORF">C0Q88_05940</name>
</gene>
<evidence type="ECO:0000313" key="2">
    <source>
        <dbReference type="EMBL" id="PLC44234.1"/>
    </source>
</evidence>
<reference evidence="2 3" key="1">
    <citation type="submission" date="2017-12" db="EMBL/GenBank/DDBJ databases">
        <title>Draft genome sequence of Ralstonia pickettii 52.</title>
        <authorList>
            <person name="Zheng B."/>
        </authorList>
    </citation>
    <scope>NUCLEOTIDE SEQUENCE [LARGE SCALE GENOMIC DNA]</scope>
    <source>
        <strain evidence="2 3">52</strain>
    </source>
</reference>
<comment type="caution">
    <text evidence="2">The sequence shown here is derived from an EMBL/GenBank/DDBJ whole genome shotgun (WGS) entry which is preliminary data.</text>
</comment>
<keyword evidence="1" id="KW-1133">Transmembrane helix</keyword>
<dbReference type="RefSeq" id="WP_102064713.1">
    <property type="nucleotide sequence ID" value="NZ_PKQE01000001.1"/>
</dbReference>
<dbReference type="OrthoDB" id="5954007at2"/>
<evidence type="ECO:0008006" key="4">
    <source>
        <dbReference type="Google" id="ProtNLM"/>
    </source>
</evidence>